<gene>
    <name evidence="8" type="ORF">Tci_018202</name>
</gene>
<protein>
    <recommendedName>
        <fullName evidence="9">Retrovirus-related Pol polyprotein from transposon TNT 1-94</fullName>
    </recommendedName>
</protein>
<evidence type="ECO:0000259" key="4">
    <source>
        <dbReference type="Pfam" id="PF07727"/>
    </source>
</evidence>
<dbReference type="SUPFAM" id="SSF56672">
    <property type="entry name" value="DNA/RNA polymerases"/>
    <property type="match status" value="1"/>
</dbReference>
<feature type="region of interest" description="Disordered" evidence="3">
    <location>
        <begin position="1914"/>
        <end position="1991"/>
    </location>
</feature>
<evidence type="ECO:0000259" key="6">
    <source>
        <dbReference type="Pfam" id="PF22936"/>
    </source>
</evidence>
<feature type="compositionally biased region" description="Pro residues" evidence="3">
    <location>
        <begin position="1926"/>
        <end position="1939"/>
    </location>
</feature>
<dbReference type="EMBL" id="BKCJ010002096">
    <property type="protein sequence ID" value="GEU46224.1"/>
    <property type="molecule type" value="Genomic_DNA"/>
</dbReference>
<dbReference type="InterPro" id="IPR025724">
    <property type="entry name" value="GAG-pre-integrase_dom"/>
</dbReference>
<dbReference type="InterPro" id="IPR054722">
    <property type="entry name" value="PolX-like_BBD"/>
</dbReference>
<evidence type="ECO:0000256" key="2">
    <source>
        <dbReference type="SAM" id="Coils"/>
    </source>
</evidence>
<evidence type="ECO:0000256" key="3">
    <source>
        <dbReference type="SAM" id="MobiDB-lite"/>
    </source>
</evidence>
<evidence type="ECO:0000259" key="7">
    <source>
        <dbReference type="Pfam" id="PF25597"/>
    </source>
</evidence>
<keyword evidence="1" id="KW-0378">Hydrolase</keyword>
<organism evidence="8">
    <name type="scientific">Tanacetum cinerariifolium</name>
    <name type="common">Dalmatian daisy</name>
    <name type="synonym">Chrysanthemum cinerariifolium</name>
    <dbReference type="NCBI Taxonomy" id="118510"/>
    <lineage>
        <taxon>Eukaryota</taxon>
        <taxon>Viridiplantae</taxon>
        <taxon>Streptophyta</taxon>
        <taxon>Embryophyta</taxon>
        <taxon>Tracheophyta</taxon>
        <taxon>Spermatophyta</taxon>
        <taxon>Magnoliopsida</taxon>
        <taxon>eudicotyledons</taxon>
        <taxon>Gunneridae</taxon>
        <taxon>Pentapetalae</taxon>
        <taxon>asterids</taxon>
        <taxon>campanulids</taxon>
        <taxon>Asterales</taxon>
        <taxon>Asteraceae</taxon>
        <taxon>Asteroideae</taxon>
        <taxon>Anthemideae</taxon>
        <taxon>Anthemidinae</taxon>
        <taxon>Tanacetum</taxon>
    </lineage>
</organism>
<feature type="compositionally biased region" description="Basic and acidic residues" evidence="3">
    <location>
        <begin position="2038"/>
        <end position="2062"/>
    </location>
</feature>
<keyword evidence="1" id="KW-0064">Aspartyl protease</keyword>
<dbReference type="PANTHER" id="PTHR11439">
    <property type="entry name" value="GAG-POL-RELATED RETROTRANSPOSON"/>
    <property type="match status" value="1"/>
</dbReference>
<reference evidence="8" key="1">
    <citation type="journal article" date="2019" name="Sci. Rep.">
        <title>Draft genome of Tanacetum cinerariifolium, the natural source of mosquito coil.</title>
        <authorList>
            <person name="Yamashiro T."/>
            <person name="Shiraishi A."/>
            <person name="Satake H."/>
            <person name="Nakayama K."/>
        </authorList>
    </citation>
    <scope>NUCLEOTIDE SEQUENCE</scope>
</reference>
<evidence type="ECO:0000313" key="8">
    <source>
        <dbReference type="EMBL" id="GEU46224.1"/>
    </source>
</evidence>
<dbReference type="GO" id="GO:0004190">
    <property type="term" value="F:aspartic-type endopeptidase activity"/>
    <property type="evidence" value="ECO:0007669"/>
    <property type="project" value="UniProtKB-KW"/>
</dbReference>
<keyword evidence="1" id="KW-0645">Protease</keyword>
<feature type="domain" description="GAG-pre-integrase" evidence="5">
    <location>
        <begin position="763"/>
        <end position="822"/>
    </location>
</feature>
<feature type="compositionally biased region" description="Low complexity" evidence="3">
    <location>
        <begin position="1940"/>
        <end position="1955"/>
    </location>
</feature>
<name>A0A6L2KED6_TANCI</name>
<dbReference type="InterPro" id="IPR013103">
    <property type="entry name" value="RVT_2"/>
</dbReference>
<feature type="domain" description="Retrovirus-related Pol polyprotein from transposon TNT 1-94-like beta-barrel" evidence="6">
    <location>
        <begin position="661"/>
        <end position="733"/>
    </location>
</feature>
<dbReference type="CDD" id="cd09272">
    <property type="entry name" value="RNase_HI_RT_Ty1"/>
    <property type="match status" value="1"/>
</dbReference>
<dbReference type="InterPro" id="IPR057670">
    <property type="entry name" value="SH3_retrovirus"/>
</dbReference>
<dbReference type="PANTHER" id="PTHR11439:SF483">
    <property type="entry name" value="PEPTIDE SYNTHASE GLIP-LIKE, PUTATIVE (AFU_ORTHOLOGUE AFUA_3G12920)-RELATED"/>
    <property type="match status" value="1"/>
</dbReference>
<accession>A0A6L2KED6</accession>
<feature type="region of interest" description="Disordered" evidence="3">
    <location>
        <begin position="2036"/>
        <end position="2066"/>
    </location>
</feature>
<dbReference type="Pfam" id="PF25597">
    <property type="entry name" value="SH3_retrovirus"/>
    <property type="match status" value="1"/>
</dbReference>
<feature type="coiled-coil region" evidence="2">
    <location>
        <begin position="582"/>
        <end position="631"/>
    </location>
</feature>
<evidence type="ECO:0000256" key="1">
    <source>
        <dbReference type="ARBA" id="ARBA00022750"/>
    </source>
</evidence>
<comment type="caution">
    <text evidence="8">The sequence shown here is derived from an EMBL/GenBank/DDBJ whole genome shotgun (WGS) entry which is preliminary data.</text>
</comment>
<dbReference type="InterPro" id="IPR043502">
    <property type="entry name" value="DNA/RNA_pol_sf"/>
</dbReference>
<sequence>MDNLSKDIQCAGFENGVNILKSVDEGPFWMGTLRETLTEGPELTKEDRKSQLYDDFEHFRENIGETIHDYYLRLAKLINDMQNIKMTMSRMQLNSKPPSKELHSAQAITKLKILQRQDVADASSGEWVALDEEQLLFIAADDCDAFDSDVDEAPTAQTMFMAILSSTYPVYDEAGPSYGSDILFEVHDHDHYQDAICEHYEVHEIHDNVQPNYVVDSHADYTSDNNMIPYDQYKENKYLEEFLDMKALKEKVEDKLYKQDQSLQTVHILCKPKPYYDEQYKVAIGYKNPLCLNRAKHVQPALYNGHEIIKTDLVPSIVHNSEDTLEIAKITRKKMNEKIKTPLWTHNKINIRPSDYFKDNFLATFTPQTQLTLEQIFWSKDVLKMKIEALAEQAKAAKPVRALIVYPPNTPVKLVPRVLPTKSQVKINIFALIQLFLKFEKTSKMRITPTGLTEEERGFEQTKECYLTEKAIFDELEAEVDQNAVNRKYDEIEQKNLLITNDTLIANCLSKEMFYIATNSELNVSRFSKMHNAHIVVQAHCLELETELSKLKDKIQIDDHDVMVKRFSNLEDGPDFDSVFEIKNLKASIQGKDNAIRKLRTNNREVHLDYLKHLKESVETLCEIVEEAKVERPLDRSLASACLYTKHSQELLEYVIQIVLWYLDLGCSKHMTGDRSRLRNFMKKFIGTVRFGNDHFGAIMGYGDYVIGDSVISKVYYVEGLGHNPFSVRKFCDSDLEVAFRKHSCFVRDTDGVELIKGSRGSNLYTISVKDMMKSSPICLLSKAFKTKSWLWHRHLNHLNFDTSNNLARKDLVRGLPRLKFEKIIFAPQAVATACYTQNRSLIHTRHNKIPYELVYNKKPDLTFLCVFGTLCYPTNDSEDLGKLQLTTDIGIFVGYAPSRKGYRIYNKRTRRIMETIHVQFDELSKPMVPVQLSVAAKSTLMAESLFSPVYNDPFINIFAPEPNSKASSSEDASSVESTYVTQTIHHLIKWSKDHPIDNVIGNLSRPVSTRKQIATNALWCLYNSVLLKVEPKNFKSAITENCWFQAMQDEIHEFDRLQARLVAKGYRQEEGIDFDKSFAPVARIEAIRIFITNAASKNMTIYQMDVKTAFLNGKLKEEVYVSQPEGFVDPDHPTHVYRLKKALYGLKQAHRAWYDTLSWFLLDNKFSKGLQVSQNPRGIFINQSKFALKILNKFGMESCDPVDTPMVDQLKLDEDPLGIQVDQTQFCSMVGSLMYLTASRPDPVFDVCIFARYQASPTKNHLEALKRVFRYLRGTINWRLWYSKDTAMTLMAYADADHAGCQDTRRSTSGSAQFLGDKLVGWSSKKQRRTTILTTEVEYIVMSGCCAQILWMRSQLIDYDFAFNKIPLHCDNRSAIALCCNNVQHSCDVPTEQAPVIVPPTRIDDQILPSSKWVPISKITAAFTASSMILAIYIQQFWDTMCFNSSSGLYIFQLDEQWFNLHKDIIRDALDITPTNDNNPYMAPPSSDTVIKYVNILGYLSTLRNVSAMSMINMCLTSKTVGYDRPRHPVLQILWEEGGAIKSSKATKVTKPKAAKATKPAGDMAPKLTSTQPPKPKPAPTQSSKAVPEKKQKLVKETPDEPSPTKKSKGVLVGKIRKPKSPLKLADEPSAEDVPFKEPAYNEEEANLQRALELSLKEQAERTQGLARPVVIREHDSGRIQPLLDVQGNHVVHAGPNLEHMDLEAIDASTQQNLEQMDEEFTTTAYANVQENLKLLSEDLFFVEKQQEEEPGKTNAKEEVQSMVSVLIHQDTSLVPPMTTPVIDLATSQSGSPLPTSTAATSIITTTTSLPSPPQQSTTDPILVKRIGKLEHHMADLLQYNLALEERLDKHGSRLYKSENLNIPYQVSKAIEIVTDAVDWAMQAPLRARFSDLLAVDMKEILQQWMFEDKSYEAHEDHKNLTPSGSPPSQPPPPPPPAGTSGAPSTSGASRSSQLPPPPSPPSIGTSGSAHQQGSKAPSSSKSAALTPQSMAWTTSDTRYESAGVFGTQELSPTDSLIQDDSILNEYIQLSDDEYSENDHLPKADSRKDYWKPLPEEERPVTPEPAWTIPSSNVSDVKNNWATVLVSAYETPVENSLLAKTKDMTNFLNWYCRQVNKTELTQSDLEGQAYEVVKALYPDVIYLQF</sequence>
<proteinExistence type="predicted"/>
<dbReference type="Pfam" id="PF07727">
    <property type="entry name" value="RVT_2"/>
    <property type="match status" value="1"/>
</dbReference>
<feature type="compositionally biased region" description="Low complexity" evidence="3">
    <location>
        <begin position="1964"/>
        <end position="1986"/>
    </location>
</feature>
<dbReference type="Pfam" id="PF13976">
    <property type="entry name" value="gag_pre-integrs"/>
    <property type="match status" value="1"/>
</dbReference>
<dbReference type="Pfam" id="PF22936">
    <property type="entry name" value="Pol_BBD"/>
    <property type="match status" value="1"/>
</dbReference>
<dbReference type="PROSITE" id="PS50330">
    <property type="entry name" value="UIM"/>
    <property type="match status" value="1"/>
</dbReference>
<feature type="domain" description="Reverse transcriptase Ty1/copia-type" evidence="4">
    <location>
        <begin position="1031"/>
        <end position="1169"/>
    </location>
</feature>
<feature type="region of interest" description="Disordered" evidence="3">
    <location>
        <begin position="1546"/>
        <end position="1636"/>
    </location>
</feature>
<feature type="domain" description="Retroviral polymerase SH3-like" evidence="7">
    <location>
        <begin position="871"/>
        <end position="924"/>
    </location>
</feature>
<keyword evidence="2" id="KW-0175">Coiled coil</keyword>
<evidence type="ECO:0008006" key="9">
    <source>
        <dbReference type="Google" id="ProtNLM"/>
    </source>
</evidence>
<dbReference type="InterPro" id="IPR003903">
    <property type="entry name" value="UIM_dom"/>
</dbReference>
<feature type="compositionally biased region" description="Basic and acidic residues" evidence="3">
    <location>
        <begin position="1588"/>
        <end position="1600"/>
    </location>
</feature>
<evidence type="ECO:0000259" key="5">
    <source>
        <dbReference type="Pfam" id="PF13976"/>
    </source>
</evidence>